<evidence type="ECO:0000256" key="2">
    <source>
        <dbReference type="ARBA" id="ARBA00019841"/>
    </source>
</evidence>
<name>A0ABX2C9A2_9BRAD</name>
<proteinExistence type="inferred from homology"/>
<dbReference type="Proteomes" id="UP000886476">
    <property type="component" value="Unassembled WGS sequence"/>
</dbReference>
<gene>
    <name evidence="9" type="primary">recJ</name>
    <name evidence="9" type="ORF">HL667_04025</name>
</gene>
<evidence type="ECO:0000256" key="1">
    <source>
        <dbReference type="ARBA" id="ARBA00005915"/>
    </source>
</evidence>
<feature type="domain" description="RecJ OB" evidence="8">
    <location>
        <begin position="492"/>
        <end position="601"/>
    </location>
</feature>
<dbReference type="Pfam" id="PF01368">
    <property type="entry name" value="DHH"/>
    <property type="match status" value="1"/>
</dbReference>
<dbReference type="NCBIfam" id="TIGR00644">
    <property type="entry name" value="recJ"/>
    <property type="match status" value="1"/>
</dbReference>
<evidence type="ECO:0000259" key="8">
    <source>
        <dbReference type="Pfam" id="PF17768"/>
    </source>
</evidence>
<dbReference type="InterPro" id="IPR004610">
    <property type="entry name" value="RecJ"/>
</dbReference>
<evidence type="ECO:0000256" key="3">
    <source>
        <dbReference type="ARBA" id="ARBA00022722"/>
    </source>
</evidence>
<evidence type="ECO:0000256" key="5">
    <source>
        <dbReference type="ARBA" id="ARBA00022839"/>
    </source>
</evidence>
<dbReference type="PANTHER" id="PTHR30255">
    <property type="entry name" value="SINGLE-STRANDED-DNA-SPECIFIC EXONUCLEASE RECJ"/>
    <property type="match status" value="1"/>
</dbReference>
<evidence type="ECO:0000259" key="7">
    <source>
        <dbReference type="Pfam" id="PF02272"/>
    </source>
</evidence>
<evidence type="ECO:0000259" key="6">
    <source>
        <dbReference type="Pfam" id="PF01368"/>
    </source>
</evidence>
<feature type="domain" description="DDH" evidence="6">
    <location>
        <begin position="104"/>
        <end position="217"/>
    </location>
</feature>
<feature type="domain" description="DHHA1" evidence="7">
    <location>
        <begin position="382"/>
        <end position="478"/>
    </location>
</feature>
<dbReference type="Pfam" id="PF17768">
    <property type="entry name" value="RecJ_OB"/>
    <property type="match status" value="1"/>
</dbReference>
<keyword evidence="3" id="KW-0540">Nuclease</keyword>
<dbReference type="Gene3D" id="3.10.310.30">
    <property type="match status" value="1"/>
</dbReference>
<dbReference type="Gene3D" id="3.90.1640.30">
    <property type="match status" value="1"/>
</dbReference>
<dbReference type="InterPro" id="IPR003156">
    <property type="entry name" value="DHHA1_dom"/>
</dbReference>
<dbReference type="InterPro" id="IPR041122">
    <property type="entry name" value="RecJ_OB"/>
</dbReference>
<keyword evidence="5 9" id="KW-0269">Exonuclease</keyword>
<comment type="similarity">
    <text evidence="1">Belongs to the RecJ family.</text>
</comment>
<dbReference type="GO" id="GO:0004527">
    <property type="term" value="F:exonuclease activity"/>
    <property type="evidence" value="ECO:0007669"/>
    <property type="project" value="UniProtKB-KW"/>
</dbReference>
<dbReference type="EMBL" id="JABFDN010000001">
    <property type="protein sequence ID" value="NPU64155.1"/>
    <property type="molecule type" value="Genomic_DNA"/>
</dbReference>
<dbReference type="Pfam" id="PF02272">
    <property type="entry name" value="DHHA1"/>
    <property type="match status" value="1"/>
</dbReference>
<evidence type="ECO:0000313" key="10">
    <source>
        <dbReference type="Proteomes" id="UP000886476"/>
    </source>
</evidence>
<protein>
    <recommendedName>
        <fullName evidence="2">Single-stranded-DNA-specific exonuclease RecJ</fullName>
    </recommendedName>
</protein>
<keyword evidence="4" id="KW-0378">Hydrolase</keyword>
<sequence length="613" mass="65188">MAPSALALPVSAPQAFLGVRLSLTNKLWRDRLDTRGAARALAIVQRYQLPEMLARVLAGRDVELEAVNDFLDPTIRKLMPDPFTVTQMEAAAQRIADAAVKGEKVAIFGDYDVDGATSAALLAWHLRHCGLDPLIHIPDRIFEGYGPNSEAIRGLANKGATLLVTVDCGTTSLEPLAEARRLGMSVVVIDHHQCGEELPEVEALVNPNRPDDLSGLGHLAAVGLTLVTLVAVNRELRGRGFWSSTRPEPDLLSMLHHVALGTVADVAPLIGLNRAFVAKGLIAMRRRDHVGHTALMDVARLNGPPEAWHLGFMLGPRINAGGRIGRADLGVRLLLETDVSEAARIAAELDRLNTERRVIEQHAEAQAEAEALASLGLEDKGAVIVTASEGWHPGVVGLVASRLKEKFARPAFAIALEPGGIGTGSGRSIPGVDLGKAVRHAVEQGILMKGGGHAMAAGVTLRKERLAEFRAFLESALAADVAAARHVNEILIDGAISARAATPELVATLNRAGPFGSGNPEPIVALPSHQLVYADEVGQAHLKLRFKSGDGATVNAIAFRSVGQKLGNALVQHRGQVLHVAGTLTVDRYQGVERVQLRVLDVAVPDHGPAMIR</sequence>
<accession>A0ABX2C9A2</accession>
<dbReference type="RefSeq" id="WP_172109187.1">
    <property type="nucleotide sequence ID" value="NZ_JABFDM010000015.1"/>
</dbReference>
<dbReference type="SUPFAM" id="SSF64182">
    <property type="entry name" value="DHH phosphoesterases"/>
    <property type="match status" value="1"/>
</dbReference>
<evidence type="ECO:0000313" key="9">
    <source>
        <dbReference type="EMBL" id="NPU64155.1"/>
    </source>
</evidence>
<dbReference type="InterPro" id="IPR051673">
    <property type="entry name" value="SSDNA_exonuclease_RecJ"/>
</dbReference>
<organism evidence="9 10">
    <name type="scientific">Bradyrhizobium aeschynomenes</name>
    <dbReference type="NCBI Taxonomy" id="2734909"/>
    <lineage>
        <taxon>Bacteria</taxon>
        <taxon>Pseudomonadati</taxon>
        <taxon>Pseudomonadota</taxon>
        <taxon>Alphaproteobacteria</taxon>
        <taxon>Hyphomicrobiales</taxon>
        <taxon>Nitrobacteraceae</taxon>
        <taxon>Bradyrhizobium</taxon>
    </lineage>
</organism>
<evidence type="ECO:0000256" key="4">
    <source>
        <dbReference type="ARBA" id="ARBA00022801"/>
    </source>
</evidence>
<comment type="caution">
    <text evidence="9">The sequence shown here is derived from an EMBL/GenBank/DDBJ whole genome shotgun (WGS) entry which is preliminary data.</text>
</comment>
<reference evidence="9" key="1">
    <citation type="submission" date="2020-05" db="EMBL/GenBank/DDBJ databases">
        <title>Nod-independent and nitrogen-fixing Bradyrhizobium aeschynomene sp. nov. isolated from nodules of Aeschynomene indica.</title>
        <authorList>
            <person name="Zhang Z."/>
        </authorList>
    </citation>
    <scope>NUCLEOTIDE SEQUENCE</scope>
    <source>
        <strain evidence="9">83012</strain>
    </source>
</reference>
<keyword evidence="10" id="KW-1185">Reference proteome</keyword>
<dbReference type="PANTHER" id="PTHR30255:SF2">
    <property type="entry name" value="SINGLE-STRANDED-DNA-SPECIFIC EXONUCLEASE RECJ"/>
    <property type="match status" value="1"/>
</dbReference>
<dbReference type="InterPro" id="IPR001667">
    <property type="entry name" value="DDH_dom"/>
</dbReference>
<dbReference type="InterPro" id="IPR038763">
    <property type="entry name" value="DHH_sf"/>
</dbReference>